<dbReference type="EMBL" id="CP009245">
    <property type="protein sequence ID" value="APT84508.1"/>
    <property type="molecule type" value="Genomic_DNA"/>
</dbReference>
<organism evidence="1 2">
    <name type="scientific">Corynebacterium aquilae DSM 44791</name>
    <dbReference type="NCBI Taxonomy" id="1431546"/>
    <lineage>
        <taxon>Bacteria</taxon>
        <taxon>Bacillati</taxon>
        <taxon>Actinomycetota</taxon>
        <taxon>Actinomycetes</taxon>
        <taxon>Mycobacteriales</taxon>
        <taxon>Corynebacteriaceae</taxon>
        <taxon>Corynebacterium</taxon>
    </lineage>
</organism>
<dbReference type="AlphaFoldDB" id="A0A1L7CFA7"/>
<reference evidence="1 2" key="1">
    <citation type="submission" date="2014-08" db="EMBL/GenBank/DDBJ databases">
        <title>Complete genome sequence of Corynebacterium aquilae S-613T(T) (=DSM 44791(T)), isolated from the choana of a healthy golden eagle.</title>
        <authorList>
            <person name="Ruckert C."/>
            <person name="Albersmeier A."/>
            <person name="Winkler A."/>
            <person name="Kalinowski J."/>
        </authorList>
    </citation>
    <scope>NUCLEOTIDE SEQUENCE [LARGE SCALE GENOMIC DNA]</scope>
    <source>
        <strain evidence="1 2">S-613</strain>
    </source>
</reference>
<protein>
    <recommendedName>
        <fullName evidence="3">Tail terminator</fullName>
    </recommendedName>
</protein>
<sequence>MTLGMRLVEQHFRTQHPGVMVTHKVPKPRPQTFVRIDQGAAQPVDLVIDRSLVIVQVYAPSLQAAFLLADELRTTMRSIDADCADVFGWVEQAGPQEWADPDLRDTARVQFTGHLYHDNRE</sequence>
<evidence type="ECO:0000313" key="2">
    <source>
        <dbReference type="Proteomes" id="UP000185478"/>
    </source>
</evidence>
<gene>
    <name evidence="1" type="ORF">CAQU_04920</name>
</gene>
<proteinExistence type="predicted"/>
<evidence type="ECO:0008006" key="3">
    <source>
        <dbReference type="Google" id="ProtNLM"/>
    </source>
</evidence>
<name>A0A1L7CFA7_9CORY</name>
<evidence type="ECO:0000313" key="1">
    <source>
        <dbReference type="EMBL" id="APT84508.1"/>
    </source>
</evidence>
<dbReference type="KEGG" id="caqu:CAQU_04920"/>
<dbReference type="Proteomes" id="UP000185478">
    <property type="component" value="Chromosome"/>
</dbReference>
<keyword evidence="2" id="KW-1185">Reference proteome</keyword>
<accession>A0A1L7CFA7</accession>